<feature type="binding site" evidence="2">
    <location>
        <position position="87"/>
    </location>
    <ligand>
        <name>substrate</name>
    </ligand>
</feature>
<feature type="binding site" evidence="2">
    <location>
        <position position="89"/>
    </location>
    <ligand>
        <name>substrate</name>
    </ligand>
</feature>
<keyword evidence="2" id="KW-0479">Metal-binding</keyword>
<dbReference type="FunFam" id="3.40.1180.10:FF:000001">
    <property type="entry name" value="(2E,6E)-farnesyl-diphosphate-specific ditrans,polycis-undecaprenyl-diphosphate synthase"/>
    <property type="match status" value="1"/>
</dbReference>
<dbReference type="NCBIfam" id="TIGR00055">
    <property type="entry name" value="uppS"/>
    <property type="match status" value="1"/>
</dbReference>
<evidence type="ECO:0000256" key="2">
    <source>
        <dbReference type="HAMAP-Rule" id="MF_01139"/>
    </source>
</evidence>
<feature type="binding site" evidence="2">
    <location>
        <position position="43"/>
    </location>
    <ligand>
        <name>substrate</name>
    </ligand>
</feature>
<reference evidence="3 4" key="1">
    <citation type="submission" date="2018-07" db="EMBL/GenBank/DDBJ databases">
        <title>Complete genome sequence of Psychrobacillus sp. PB01, isolated from iceberg, and comparative genome analysis of Psychrobacillus strains.</title>
        <authorList>
            <person name="Lee P.C."/>
        </authorList>
    </citation>
    <scope>NUCLEOTIDE SEQUENCE [LARGE SCALE GENOMIC DNA]</scope>
    <source>
        <strain evidence="3 4">PB01</strain>
    </source>
</reference>
<organism evidence="3 4">
    <name type="scientific">Psychrobacillus glaciei</name>
    <dbReference type="NCBI Taxonomy" id="2283160"/>
    <lineage>
        <taxon>Bacteria</taxon>
        <taxon>Bacillati</taxon>
        <taxon>Bacillota</taxon>
        <taxon>Bacilli</taxon>
        <taxon>Bacillales</taxon>
        <taxon>Bacillaceae</taxon>
        <taxon>Psychrobacillus</taxon>
    </lineage>
</organism>
<keyword evidence="2" id="KW-0460">Magnesium</keyword>
<accession>A0A5J6SK62</accession>
<dbReference type="SUPFAM" id="SSF64005">
    <property type="entry name" value="Undecaprenyl diphosphate synthase"/>
    <property type="match status" value="1"/>
</dbReference>
<dbReference type="OrthoDB" id="4191603at2"/>
<dbReference type="InterPro" id="IPR036424">
    <property type="entry name" value="UPP_synth-like_sf"/>
</dbReference>
<gene>
    <name evidence="3" type="ORF">PB01_04090</name>
</gene>
<dbReference type="Pfam" id="PF01255">
    <property type="entry name" value="Prenyltransf"/>
    <property type="match status" value="1"/>
</dbReference>
<dbReference type="PANTHER" id="PTHR10291">
    <property type="entry name" value="DEHYDRODOLICHYL DIPHOSPHATE SYNTHASE FAMILY MEMBER"/>
    <property type="match status" value="1"/>
</dbReference>
<evidence type="ECO:0000256" key="1">
    <source>
        <dbReference type="ARBA" id="ARBA00022679"/>
    </source>
</evidence>
<proteinExistence type="inferred from homology"/>
<feature type="binding site" evidence="2">
    <location>
        <begin position="212"/>
        <end position="214"/>
    </location>
    <ligand>
        <name>substrate</name>
    </ligand>
</feature>
<comment type="function">
    <text evidence="2">Catalyzes the condensation of isopentenyl diphosphate (IPP) with allylic pyrophosphates generating different type of terpenoids.</text>
</comment>
<feature type="binding site" evidence="2">
    <location>
        <position position="55"/>
    </location>
    <ligand>
        <name>substrate</name>
    </ligand>
</feature>
<dbReference type="InterPro" id="IPR001441">
    <property type="entry name" value="UPP_synth-like"/>
</dbReference>
<dbReference type="GO" id="GO:0005829">
    <property type="term" value="C:cytosol"/>
    <property type="evidence" value="ECO:0007669"/>
    <property type="project" value="TreeGrafter"/>
</dbReference>
<dbReference type="AlphaFoldDB" id="A0A5J6SK62"/>
<dbReference type="GO" id="GO:0000287">
    <property type="term" value="F:magnesium ion binding"/>
    <property type="evidence" value="ECO:0007669"/>
    <property type="project" value="UniProtKB-UniRule"/>
</dbReference>
<dbReference type="GO" id="GO:0030145">
    <property type="term" value="F:manganese ion binding"/>
    <property type="evidence" value="ECO:0007669"/>
    <property type="project" value="TreeGrafter"/>
</dbReference>
<dbReference type="Gene3D" id="3.40.1180.10">
    <property type="entry name" value="Decaprenyl diphosphate synthase-like"/>
    <property type="match status" value="1"/>
</dbReference>
<feature type="binding site" evidence="2">
    <location>
        <begin position="39"/>
        <end position="42"/>
    </location>
    <ligand>
        <name>substrate</name>
    </ligand>
</feature>
<feature type="binding site" evidence="2">
    <location>
        <position position="38"/>
    </location>
    <ligand>
        <name>Mg(2+)</name>
        <dbReference type="ChEBI" id="CHEBI:18420"/>
    </ligand>
</feature>
<comment type="subunit">
    <text evidence="2">Homodimer.</text>
</comment>
<dbReference type="PROSITE" id="PS01066">
    <property type="entry name" value="UPP_SYNTHASE"/>
    <property type="match status" value="1"/>
</dbReference>
<dbReference type="HAMAP" id="MF_01139">
    <property type="entry name" value="ISPT"/>
    <property type="match status" value="1"/>
</dbReference>
<dbReference type="GO" id="GO:0008834">
    <property type="term" value="F:ditrans,polycis-undecaprenyl-diphosphate synthase [(2E,6E)-farnesyl-diphosphate specific] activity"/>
    <property type="evidence" value="ECO:0007669"/>
    <property type="project" value="TreeGrafter"/>
</dbReference>
<feature type="active site" evidence="2">
    <location>
        <position position="38"/>
    </location>
</feature>
<dbReference type="Proteomes" id="UP000325517">
    <property type="component" value="Chromosome"/>
</dbReference>
<feature type="binding site" evidence="2">
    <location>
        <begin position="83"/>
        <end position="85"/>
    </location>
    <ligand>
        <name>substrate</name>
    </ligand>
</feature>
<feature type="binding site" evidence="2">
    <location>
        <position position="225"/>
    </location>
    <ligand>
        <name>Mg(2+)</name>
        <dbReference type="ChEBI" id="CHEBI:18420"/>
    </ligand>
</feature>
<name>A0A5J6SK62_9BACI</name>
<feature type="binding site" evidence="2">
    <location>
        <position position="206"/>
    </location>
    <ligand>
        <name>substrate</name>
    </ligand>
</feature>
<sequence>MLSKLIRKKQPALNSELIKRKELSQLEQLPSHISIIMDGNGRWATKRTLPRIAGHYEGMKTVKKITKFANEIGIKTLSLYAFSTENWRRPKKEVDYLMRLPEELLGKYLPELIEQNVRVTMIGNHELLPEHTKRAITNAIEETLHNDGLILNFAFNYGSRDEIVQSVKQIVNKVQQGSISSDEITEELVSSHLMTNELTEPDLLIRTSGEIRLSNFMLWQLAYTEFWFTDTLWPDFDESCLMDAIESYQKRNRKYGGLKQEEVN</sequence>
<dbReference type="RefSeq" id="WP_151699007.1">
    <property type="nucleotide sequence ID" value="NZ_CP031223.1"/>
</dbReference>
<protein>
    <recommendedName>
        <fullName evidence="2">Isoprenyl transferase</fullName>
        <ecNumber evidence="2">2.5.1.-</ecNumber>
    </recommendedName>
</protein>
<dbReference type="InterPro" id="IPR018520">
    <property type="entry name" value="UPP_synth-like_CS"/>
</dbReference>
<dbReference type="PANTHER" id="PTHR10291:SF0">
    <property type="entry name" value="DEHYDRODOLICHYL DIPHOSPHATE SYNTHASE 2"/>
    <property type="match status" value="1"/>
</dbReference>
<evidence type="ECO:0000313" key="4">
    <source>
        <dbReference type="Proteomes" id="UP000325517"/>
    </source>
</evidence>
<dbReference type="NCBIfam" id="NF011405">
    <property type="entry name" value="PRK14830.1"/>
    <property type="match status" value="1"/>
</dbReference>
<feature type="active site" description="Proton acceptor" evidence="2">
    <location>
        <position position="86"/>
    </location>
</feature>
<keyword evidence="1 2" id="KW-0808">Transferase</keyword>
<dbReference type="CDD" id="cd00475">
    <property type="entry name" value="Cis_IPPS"/>
    <property type="match status" value="1"/>
</dbReference>
<feature type="binding site" evidence="2">
    <location>
        <position position="51"/>
    </location>
    <ligand>
        <name>substrate</name>
    </ligand>
</feature>
<evidence type="ECO:0000313" key="3">
    <source>
        <dbReference type="EMBL" id="QFF98062.1"/>
    </source>
</evidence>
<dbReference type="GO" id="GO:0016094">
    <property type="term" value="P:polyprenol biosynthetic process"/>
    <property type="evidence" value="ECO:0007669"/>
    <property type="project" value="TreeGrafter"/>
</dbReference>
<dbReference type="EC" id="2.5.1.-" evidence="2"/>
<comment type="similarity">
    <text evidence="2">Belongs to the UPP synthase family.</text>
</comment>
<dbReference type="EMBL" id="CP031223">
    <property type="protein sequence ID" value="QFF98062.1"/>
    <property type="molecule type" value="Genomic_DNA"/>
</dbReference>
<comment type="cofactor">
    <cofactor evidence="2">
        <name>Mg(2+)</name>
        <dbReference type="ChEBI" id="CHEBI:18420"/>
    </cofactor>
    <text evidence="2">Binds 2 magnesium ions per subunit.</text>
</comment>
<keyword evidence="4" id="KW-1185">Reference proteome</keyword>
<dbReference type="KEGG" id="psyo:PB01_04090"/>